<dbReference type="AlphaFoldDB" id="A0A1G5J3R3"/>
<dbReference type="STRING" id="1120976.SAMN03080606_02636"/>
<dbReference type="Gene3D" id="3.40.50.2300">
    <property type="match status" value="2"/>
</dbReference>
<dbReference type="Pfam" id="PF13377">
    <property type="entry name" value="Peripla_BP_3"/>
    <property type="match status" value="1"/>
</dbReference>
<dbReference type="Gene3D" id="1.10.260.40">
    <property type="entry name" value="lambda repressor-like DNA-binding domains"/>
    <property type="match status" value="1"/>
</dbReference>
<organism evidence="5 6">
    <name type="scientific">Alkaliphilus peptidifermentans DSM 18978</name>
    <dbReference type="NCBI Taxonomy" id="1120976"/>
    <lineage>
        <taxon>Bacteria</taxon>
        <taxon>Bacillati</taxon>
        <taxon>Bacillota</taxon>
        <taxon>Clostridia</taxon>
        <taxon>Peptostreptococcales</taxon>
        <taxon>Natronincolaceae</taxon>
        <taxon>Alkaliphilus</taxon>
    </lineage>
</organism>
<dbReference type="InterPro" id="IPR028082">
    <property type="entry name" value="Peripla_BP_I"/>
</dbReference>
<protein>
    <submittedName>
        <fullName evidence="5">Transcriptional regulator, LacI family</fullName>
    </submittedName>
</protein>
<sequence>MNIKDIAKISGVGVSTVSRVLNEHPDVNVETRKKVLKVMDEYGYIPNNSARNLKRSVSKNIGVLVKGVYNPFFAKIIQIIGEEIHKEGYSMMLHYNHSDSSDFEVAAELVKEKKLRGLISLGGEFQDLSEEQLLGMKVPIILTSTKINGKVNRKLFSTVTIKNQDAAFEAVDYLCKLGHKKIGIITTGSRDISIGQMRLEGYKEALTANNIQVNNDLIEIGKYTFESGYEAMTKLLNNDLGVTAIFVTSDIMAIGAAKAITNKGLQIPKDISLVGFDGIDFAEYFNPSLTTVKQPDEYMGQKSVEILFDLIKKKNNHQHVVLDTKLLIRESCKNLIDTLED</sequence>
<dbReference type="InterPro" id="IPR046335">
    <property type="entry name" value="LacI/GalR-like_sensor"/>
</dbReference>
<keyword evidence="6" id="KW-1185">Reference proteome</keyword>
<evidence type="ECO:0000256" key="1">
    <source>
        <dbReference type="ARBA" id="ARBA00023015"/>
    </source>
</evidence>
<dbReference type="EMBL" id="FMUS01000017">
    <property type="protein sequence ID" value="SCY82580.1"/>
    <property type="molecule type" value="Genomic_DNA"/>
</dbReference>
<keyword evidence="1" id="KW-0805">Transcription regulation</keyword>
<dbReference type="PROSITE" id="PS00356">
    <property type="entry name" value="HTH_LACI_1"/>
    <property type="match status" value="1"/>
</dbReference>
<evidence type="ECO:0000256" key="3">
    <source>
        <dbReference type="ARBA" id="ARBA00023163"/>
    </source>
</evidence>
<evidence type="ECO:0000313" key="6">
    <source>
        <dbReference type="Proteomes" id="UP000198636"/>
    </source>
</evidence>
<evidence type="ECO:0000256" key="2">
    <source>
        <dbReference type="ARBA" id="ARBA00023125"/>
    </source>
</evidence>
<keyword evidence="3" id="KW-0804">Transcription</keyword>
<keyword evidence="2" id="KW-0238">DNA-binding</keyword>
<dbReference type="CDD" id="cd06267">
    <property type="entry name" value="PBP1_LacI_sugar_binding-like"/>
    <property type="match status" value="1"/>
</dbReference>
<dbReference type="GO" id="GO:0000976">
    <property type="term" value="F:transcription cis-regulatory region binding"/>
    <property type="evidence" value="ECO:0007669"/>
    <property type="project" value="TreeGrafter"/>
</dbReference>
<reference evidence="5 6" key="1">
    <citation type="submission" date="2016-10" db="EMBL/GenBank/DDBJ databases">
        <authorList>
            <person name="de Groot N.N."/>
        </authorList>
    </citation>
    <scope>NUCLEOTIDE SEQUENCE [LARGE SCALE GENOMIC DNA]</scope>
    <source>
        <strain evidence="5 6">DSM 18978</strain>
    </source>
</reference>
<dbReference type="Proteomes" id="UP000198636">
    <property type="component" value="Unassembled WGS sequence"/>
</dbReference>
<evidence type="ECO:0000259" key="4">
    <source>
        <dbReference type="PROSITE" id="PS50932"/>
    </source>
</evidence>
<dbReference type="SMART" id="SM00354">
    <property type="entry name" value="HTH_LACI"/>
    <property type="match status" value="1"/>
</dbReference>
<accession>A0A1G5J3R3</accession>
<name>A0A1G5J3R3_9FIRM</name>
<dbReference type="CDD" id="cd01392">
    <property type="entry name" value="HTH_LacI"/>
    <property type="match status" value="1"/>
</dbReference>
<dbReference type="PANTHER" id="PTHR30146:SF109">
    <property type="entry name" value="HTH-TYPE TRANSCRIPTIONAL REGULATOR GALS"/>
    <property type="match status" value="1"/>
</dbReference>
<dbReference type="PANTHER" id="PTHR30146">
    <property type="entry name" value="LACI-RELATED TRANSCRIPTIONAL REPRESSOR"/>
    <property type="match status" value="1"/>
</dbReference>
<dbReference type="InterPro" id="IPR010982">
    <property type="entry name" value="Lambda_DNA-bd_dom_sf"/>
</dbReference>
<dbReference type="RefSeq" id="WP_091544210.1">
    <property type="nucleotide sequence ID" value="NZ_FMUS01000017.1"/>
</dbReference>
<dbReference type="PROSITE" id="PS50932">
    <property type="entry name" value="HTH_LACI_2"/>
    <property type="match status" value="1"/>
</dbReference>
<dbReference type="SUPFAM" id="SSF53822">
    <property type="entry name" value="Periplasmic binding protein-like I"/>
    <property type="match status" value="1"/>
</dbReference>
<evidence type="ECO:0000313" key="5">
    <source>
        <dbReference type="EMBL" id="SCY82580.1"/>
    </source>
</evidence>
<dbReference type="Pfam" id="PF00356">
    <property type="entry name" value="LacI"/>
    <property type="match status" value="1"/>
</dbReference>
<dbReference type="OrthoDB" id="9775106at2"/>
<dbReference type="PRINTS" id="PR00036">
    <property type="entry name" value="HTHLACI"/>
</dbReference>
<proteinExistence type="predicted"/>
<gene>
    <name evidence="5" type="ORF">SAMN03080606_02636</name>
</gene>
<dbReference type="InterPro" id="IPR000843">
    <property type="entry name" value="HTH_LacI"/>
</dbReference>
<feature type="domain" description="HTH lacI-type" evidence="4">
    <location>
        <begin position="1"/>
        <end position="55"/>
    </location>
</feature>
<dbReference type="GO" id="GO:0003700">
    <property type="term" value="F:DNA-binding transcription factor activity"/>
    <property type="evidence" value="ECO:0007669"/>
    <property type="project" value="TreeGrafter"/>
</dbReference>
<dbReference type="SUPFAM" id="SSF47413">
    <property type="entry name" value="lambda repressor-like DNA-binding domains"/>
    <property type="match status" value="1"/>
</dbReference>